<feature type="domain" description="Choloylglycine hydrolase/NAAA C-terminal" evidence="4">
    <location>
        <begin position="19"/>
        <end position="303"/>
    </location>
</feature>
<name>A0A812R2S1_9DINO</name>
<dbReference type="InterPro" id="IPR029055">
    <property type="entry name" value="Ntn_hydrolases_N"/>
</dbReference>
<dbReference type="Proteomes" id="UP000604046">
    <property type="component" value="Unassembled WGS sequence"/>
</dbReference>
<protein>
    <recommendedName>
        <fullName evidence="4">Choloylglycine hydrolase/NAAA C-terminal domain-containing protein</fullName>
    </recommendedName>
</protein>
<accession>A0A812R2S1</accession>
<evidence type="ECO:0000256" key="1">
    <source>
        <dbReference type="ARBA" id="ARBA00006625"/>
    </source>
</evidence>
<evidence type="ECO:0000313" key="6">
    <source>
        <dbReference type="Proteomes" id="UP000604046"/>
    </source>
</evidence>
<dbReference type="AlphaFoldDB" id="A0A812R2S1"/>
<proteinExistence type="inferred from homology"/>
<evidence type="ECO:0000256" key="2">
    <source>
        <dbReference type="ARBA" id="ARBA00022801"/>
    </source>
</evidence>
<evidence type="ECO:0000256" key="3">
    <source>
        <dbReference type="SAM" id="SignalP"/>
    </source>
</evidence>
<comment type="similarity">
    <text evidence="1">Belongs to the peptidase C59 family.</text>
</comment>
<gene>
    <name evidence="5" type="ORF">SNAT2548_LOCUS22727</name>
</gene>
<organism evidence="5 6">
    <name type="scientific">Symbiodinium natans</name>
    <dbReference type="NCBI Taxonomy" id="878477"/>
    <lineage>
        <taxon>Eukaryota</taxon>
        <taxon>Sar</taxon>
        <taxon>Alveolata</taxon>
        <taxon>Dinophyceae</taxon>
        <taxon>Suessiales</taxon>
        <taxon>Symbiodiniaceae</taxon>
        <taxon>Symbiodinium</taxon>
    </lineage>
</organism>
<dbReference type="EMBL" id="CAJNDS010002297">
    <property type="protein sequence ID" value="CAE7417862.1"/>
    <property type="molecule type" value="Genomic_DNA"/>
</dbReference>
<dbReference type="PANTHER" id="PTHR35527:SF2">
    <property type="entry name" value="HYDROLASE"/>
    <property type="match status" value="1"/>
</dbReference>
<reference evidence="5" key="1">
    <citation type="submission" date="2021-02" db="EMBL/GenBank/DDBJ databases">
        <authorList>
            <person name="Dougan E. K."/>
            <person name="Rhodes N."/>
            <person name="Thang M."/>
            <person name="Chan C."/>
        </authorList>
    </citation>
    <scope>NUCLEOTIDE SEQUENCE</scope>
</reference>
<dbReference type="GO" id="GO:0016787">
    <property type="term" value="F:hydrolase activity"/>
    <property type="evidence" value="ECO:0007669"/>
    <property type="project" value="UniProtKB-KW"/>
</dbReference>
<feature type="signal peptide" evidence="3">
    <location>
        <begin position="1"/>
        <end position="18"/>
    </location>
</feature>
<dbReference type="Gene3D" id="3.60.60.10">
    <property type="entry name" value="Penicillin V Acylase, Chain A"/>
    <property type="match status" value="1"/>
</dbReference>
<dbReference type="Pfam" id="PF02275">
    <property type="entry name" value="CBAH"/>
    <property type="match status" value="1"/>
</dbReference>
<keyword evidence="3" id="KW-0732">Signal</keyword>
<dbReference type="InterPro" id="IPR052193">
    <property type="entry name" value="Peptidase_C59"/>
</dbReference>
<keyword evidence="2" id="KW-0378">Hydrolase</keyword>
<dbReference type="SUPFAM" id="SSF56235">
    <property type="entry name" value="N-terminal nucleophile aminohydrolases (Ntn hydrolases)"/>
    <property type="match status" value="1"/>
</dbReference>
<evidence type="ECO:0000259" key="4">
    <source>
        <dbReference type="Pfam" id="PF02275"/>
    </source>
</evidence>
<comment type="caution">
    <text evidence="5">The sequence shown here is derived from an EMBL/GenBank/DDBJ whole genome shotgun (WGS) entry which is preliminary data.</text>
</comment>
<feature type="chain" id="PRO_5032614347" description="Choloylglycine hydrolase/NAAA C-terminal domain-containing protein" evidence="3">
    <location>
        <begin position="19"/>
        <end position="460"/>
    </location>
</feature>
<keyword evidence="6" id="KW-1185">Reference proteome</keyword>
<dbReference type="InterPro" id="IPR029132">
    <property type="entry name" value="CBAH/NAAA_C"/>
</dbReference>
<dbReference type="OrthoDB" id="63199at2759"/>
<dbReference type="CDD" id="cd01902">
    <property type="entry name" value="Ntn_CGH"/>
    <property type="match status" value="1"/>
</dbReference>
<evidence type="ECO:0000313" key="5">
    <source>
        <dbReference type="EMBL" id="CAE7417862.1"/>
    </source>
</evidence>
<sequence length="460" mass="50079">MVGLGAVVTAVVAGVAHGCSRAYYEDGTGHFYTGRTMDWQEPTKAKVWAFPKGMKRDGGVGAGSLEWTSKWNSVVTSFYDVGSVDGINEKGLVGSLLYLVETDYGSEKRGDQKKVSMGAWLQYVVDSFATVPEAVAALQADDINIIAPTLPSGDSASGHLAISDAANGSAIFEYIAGRLVIHNGSQYKVMTNSPPYDQQLALTAYWQEIGGSTFLPGTYRAADRFARLSYILHSVPKVNTSELAVATVFSLVREVSVPLGLMDPRHPNLASTRWRSVTDHTARRYFFESTTHPSVFWVDLKSVDFTGGAKRLPWPEEDLAGDVSSKFAPAEPFPFLRPGIERFQPSLEFVNWAGGGVLNKGVVGEVDMKAYEMQKQLRITIDFARRVLSAAQLEQSIGKASALANETVGKSAEYLNLPGFPPAGLWRPPPPKGFGERPSDMAPAFLDFLYQAPPESWSVF</sequence>
<dbReference type="PANTHER" id="PTHR35527">
    <property type="entry name" value="CHOLOYLGLYCINE HYDROLASE"/>
    <property type="match status" value="1"/>
</dbReference>